<sequence>MTVSSLPPSSEERTWAIGAHLSALIAWLVSAGWLAFIGPLVVWVVKKHDSEFVRRASAQSFNFNVGLQVMSWIGWFLTITLIFAWIGIPLIILSFVLMVWCHLRATIATSNNRLYRYPFQIRILS</sequence>
<keyword evidence="3 5" id="KW-1133">Transmembrane helix</keyword>
<dbReference type="RefSeq" id="WP_278013115.1">
    <property type="nucleotide sequence ID" value="NZ_CP121208.1"/>
</dbReference>
<keyword evidence="2 5" id="KW-0812">Transmembrane</keyword>
<dbReference type="EMBL" id="CP121208">
    <property type="protein sequence ID" value="WFM83720.1"/>
    <property type="molecule type" value="Genomic_DNA"/>
</dbReference>
<organism evidence="6 7">
    <name type="scientific">Arcanobacterium canis</name>
    <dbReference type="NCBI Taxonomy" id="999183"/>
    <lineage>
        <taxon>Bacteria</taxon>
        <taxon>Bacillati</taxon>
        <taxon>Actinomycetota</taxon>
        <taxon>Actinomycetes</taxon>
        <taxon>Actinomycetales</taxon>
        <taxon>Actinomycetaceae</taxon>
        <taxon>Arcanobacterium</taxon>
    </lineage>
</organism>
<keyword evidence="4 5" id="KW-0472">Membrane</keyword>
<gene>
    <name evidence="6" type="ORF">P7079_01690</name>
</gene>
<protein>
    <submittedName>
        <fullName evidence="6">DUF4870 domain-containing protein</fullName>
    </submittedName>
</protein>
<feature type="transmembrane region" description="Helical" evidence="5">
    <location>
        <begin position="72"/>
        <end position="103"/>
    </location>
</feature>
<reference evidence="6 7" key="1">
    <citation type="submission" date="2023-03" db="EMBL/GenBank/DDBJ databases">
        <title>Complete genome of Arcanobacterium canis strain DSM 25104 isolated in 2010 from a canine otitis externa in Germany.</title>
        <authorList>
            <person name="Borowiak M."/>
            <person name="Kreitlow A."/>
            <person name="Malorny B."/>
            <person name="Laemmler C."/>
            <person name="Prenger-Berninghoff E."/>
            <person name="Ploetz M."/>
            <person name="Abdulmawjood A."/>
        </authorList>
    </citation>
    <scope>NUCLEOTIDE SEQUENCE [LARGE SCALE GENOMIC DNA]</scope>
    <source>
        <strain evidence="6 7">DSM 25104</strain>
    </source>
</reference>
<evidence type="ECO:0000256" key="2">
    <source>
        <dbReference type="ARBA" id="ARBA00022692"/>
    </source>
</evidence>
<evidence type="ECO:0000313" key="6">
    <source>
        <dbReference type="EMBL" id="WFM83720.1"/>
    </source>
</evidence>
<name>A0ABY8G0X3_9ACTO</name>
<accession>A0ABY8G0X3</accession>
<proteinExistence type="predicted"/>
<keyword evidence="7" id="KW-1185">Reference proteome</keyword>
<dbReference type="Proteomes" id="UP001215216">
    <property type="component" value="Chromosome"/>
</dbReference>
<evidence type="ECO:0000256" key="4">
    <source>
        <dbReference type="ARBA" id="ARBA00023136"/>
    </source>
</evidence>
<evidence type="ECO:0000313" key="7">
    <source>
        <dbReference type="Proteomes" id="UP001215216"/>
    </source>
</evidence>
<comment type="subcellular location">
    <subcellularLocation>
        <location evidence="1">Membrane</location>
        <topology evidence="1">Multi-pass membrane protein</topology>
    </subcellularLocation>
</comment>
<evidence type="ECO:0000256" key="5">
    <source>
        <dbReference type="SAM" id="Phobius"/>
    </source>
</evidence>
<dbReference type="Pfam" id="PF09685">
    <property type="entry name" value="MamF_MmsF"/>
    <property type="match status" value="1"/>
</dbReference>
<feature type="transmembrane region" description="Helical" evidence="5">
    <location>
        <begin position="21"/>
        <end position="45"/>
    </location>
</feature>
<evidence type="ECO:0000256" key="3">
    <source>
        <dbReference type="ARBA" id="ARBA00022989"/>
    </source>
</evidence>
<dbReference type="InterPro" id="IPR019109">
    <property type="entry name" value="MamF_MmsF"/>
</dbReference>
<evidence type="ECO:0000256" key="1">
    <source>
        <dbReference type="ARBA" id="ARBA00004141"/>
    </source>
</evidence>